<reference evidence="4 5" key="1">
    <citation type="submission" date="2019-01" db="EMBL/GenBank/DDBJ databases">
        <title>Zoogloea oleivorans genome sequencing and assembly.</title>
        <authorList>
            <person name="Tancsics A."/>
            <person name="Farkas M."/>
            <person name="Kriszt B."/>
            <person name="Maroti G."/>
            <person name="Horvath B."/>
        </authorList>
    </citation>
    <scope>NUCLEOTIDE SEQUENCE [LARGE SCALE GENOMIC DNA]</scope>
    <source>
        <strain evidence="4 5">Buc</strain>
    </source>
</reference>
<evidence type="ECO:0000313" key="5">
    <source>
        <dbReference type="Proteomes" id="UP000389128"/>
    </source>
</evidence>
<dbReference type="PROSITE" id="PS50902">
    <property type="entry name" value="FLAVODOXIN_LIKE"/>
    <property type="match status" value="1"/>
</dbReference>
<dbReference type="InterPro" id="IPR005025">
    <property type="entry name" value="FMN_Rdtase-like_dom"/>
</dbReference>
<name>A0A6C2D8B8_9RHOO</name>
<keyword evidence="5" id="KW-1185">Reference proteome</keyword>
<keyword evidence="1" id="KW-0285">Flavoprotein</keyword>
<dbReference type="Gene3D" id="3.40.50.360">
    <property type="match status" value="1"/>
</dbReference>
<dbReference type="InterPro" id="IPR008254">
    <property type="entry name" value="Flavodoxin/NO_synth"/>
</dbReference>
<dbReference type="InterPro" id="IPR029039">
    <property type="entry name" value="Flavoprotein-like_sf"/>
</dbReference>
<protein>
    <submittedName>
        <fullName evidence="4">Flavodoxin family protein</fullName>
    </submittedName>
</protein>
<sequence length="168" mass="17888">MPDAARKTLLLVYHSWTGATEQMIHAVARGAACEPDVRVRLLRAVEAGPEDLLTADGYVFATPENLAAIAGLMKDFFDRSYYAALDQLNGRPYASIVCAGSDGSNAARQIARIATGWRLREITPPLIVCTHAQTPEEILAPKSVASTELTKGEELGAAFATGLAIGAF</sequence>
<dbReference type="GO" id="GO:0010181">
    <property type="term" value="F:FMN binding"/>
    <property type="evidence" value="ECO:0007669"/>
    <property type="project" value="InterPro"/>
</dbReference>
<evidence type="ECO:0000256" key="1">
    <source>
        <dbReference type="ARBA" id="ARBA00022630"/>
    </source>
</evidence>
<proteinExistence type="predicted"/>
<dbReference type="RefSeq" id="WP_148577281.1">
    <property type="nucleotide sequence ID" value="NZ_JAVEUW010000106.1"/>
</dbReference>
<dbReference type="AlphaFoldDB" id="A0A6C2D8B8"/>
<gene>
    <name evidence="4" type="ORF">ETQ85_01160</name>
</gene>
<dbReference type="GO" id="GO:0016491">
    <property type="term" value="F:oxidoreductase activity"/>
    <property type="evidence" value="ECO:0007669"/>
    <property type="project" value="InterPro"/>
</dbReference>
<evidence type="ECO:0000259" key="3">
    <source>
        <dbReference type="PROSITE" id="PS50902"/>
    </source>
</evidence>
<evidence type="ECO:0000256" key="2">
    <source>
        <dbReference type="ARBA" id="ARBA00022643"/>
    </source>
</evidence>
<dbReference type="OrthoDB" id="5736081at2"/>
<feature type="domain" description="Flavodoxin-like" evidence="3">
    <location>
        <begin position="9"/>
        <end position="168"/>
    </location>
</feature>
<evidence type="ECO:0000313" key="4">
    <source>
        <dbReference type="EMBL" id="TYC62191.1"/>
    </source>
</evidence>
<dbReference type="Proteomes" id="UP000389128">
    <property type="component" value="Unassembled WGS sequence"/>
</dbReference>
<dbReference type="Pfam" id="PF03358">
    <property type="entry name" value="FMN_red"/>
    <property type="match status" value="1"/>
</dbReference>
<dbReference type="EMBL" id="SDKK01000001">
    <property type="protein sequence ID" value="TYC62191.1"/>
    <property type="molecule type" value="Genomic_DNA"/>
</dbReference>
<keyword evidence="2" id="KW-0288">FMN</keyword>
<comment type="caution">
    <text evidence="4">The sequence shown here is derived from an EMBL/GenBank/DDBJ whole genome shotgun (WGS) entry which is preliminary data.</text>
</comment>
<dbReference type="SUPFAM" id="SSF52218">
    <property type="entry name" value="Flavoproteins"/>
    <property type="match status" value="1"/>
</dbReference>
<accession>A0A6C2D8B8</accession>
<organism evidence="4 5">
    <name type="scientific">Zoogloea oleivorans</name>
    <dbReference type="NCBI Taxonomy" id="1552750"/>
    <lineage>
        <taxon>Bacteria</taxon>
        <taxon>Pseudomonadati</taxon>
        <taxon>Pseudomonadota</taxon>
        <taxon>Betaproteobacteria</taxon>
        <taxon>Rhodocyclales</taxon>
        <taxon>Zoogloeaceae</taxon>
        <taxon>Zoogloea</taxon>
    </lineage>
</organism>